<evidence type="ECO:0000256" key="7">
    <source>
        <dbReference type="PIRNR" id="PIRNR038093"/>
    </source>
</evidence>
<dbReference type="PIRSF" id="PIRSF038093">
    <property type="entry name" value="ARP2/3_su1"/>
    <property type="match status" value="1"/>
</dbReference>
<proteinExistence type="inferred from homology"/>
<name>A0AAD5U357_9FUNG</name>
<accession>A0AAD5U357</accession>
<dbReference type="InterPro" id="IPR017383">
    <property type="entry name" value="ARPC1"/>
</dbReference>
<comment type="caution">
    <text evidence="9">The sequence shown here is derived from an EMBL/GenBank/DDBJ whole genome shotgun (WGS) entry which is preliminary data.</text>
</comment>
<comment type="similarity">
    <text evidence="1 7">Belongs to the WD repeat ARPC1 family.</text>
</comment>
<dbReference type="InterPro" id="IPR036322">
    <property type="entry name" value="WD40_repeat_dom_sf"/>
</dbReference>
<evidence type="ECO:0000313" key="9">
    <source>
        <dbReference type="EMBL" id="KAJ3222601.1"/>
    </source>
</evidence>
<keyword evidence="5 7" id="KW-0009">Actin-binding</keyword>
<comment type="function">
    <text evidence="7">Functions as component of the Arp2/3 complex which is involved in regulation of actin polymerization and together with an activating nucleation-promoting factor (NPF) mediates the formation of branched actin networks.</text>
</comment>
<dbReference type="PROSITE" id="PS50294">
    <property type="entry name" value="WD_REPEATS_REGION"/>
    <property type="match status" value="1"/>
</dbReference>
<dbReference type="PANTHER" id="PTHR10709:SF2">
    <property type="entry name" value="ACTIN-RELATED PROTEIN 2_3 COMPLEX SUBUNIT"/>
    <property type="match status" value="1"/>
</dbReference>
<evidence type="ECO:0000256" key="5">
    <source>
        <dbReference type="ARBA" id="ARBA00023203"/>
    </source>
</evidence>
<gene>
    <name evidence="9" type="primary">SOP2</name>
    <name evidence="9" type="ORF">HK099_002113</name>
</gene>
<evidence type="ECO:0000256" key="2">
    <source>
        <dbReference type="ARBA" id="ARBA00022490"/>
    </source>
</evidence>
<protein>
    <recommendedName>
        <fullName evidence="7">Actin-related protein 2/3 complex subunit</fullName>
    </recommendedName>
</protein>
<dbReference type="GO" id="GO:0051015">
    <property type="term" value="F:actin filament binding"/>
    <property type="evidence" value="ECO:0007669"/>
    <property type="project" value="TreeGrafter"/>
</dbReference>
<dbReference type="InterPro" id="IPR001680">
    <property type="entry name" value="WD40_rpt"/>
</dbReference>
<dbReference type="Pfam" id="PF00400">
    <property type="entry name" value="WD40"/>
    <property type="match status" value="4"/>
</dbReference>
<organism evidence="9 10">
    <name type="scientific">Clydaea vesicula</name>
    <dbReference type="NCBI Taxonomy" id="447962"/>
    <lineage>
        <taxon>Eukaryota</taxon>
        <taxon>Fungi</taxon>
        <taxon>Fungi incertae sedis</taxon>
        <taxon>Chytridiomycota</taxon>
        <taxon>Chytridiomycota incertae sedis</taxon>
        <taxon>Chytridiomycetes</taxon>
        <taxon>Lobulomycetales</taxon>
        <taxon>Lobulomycetaceae</taxon>
        <taxon>Clydaea</taxon>
    </lineage>
</organism>
<keyword evidence="3 8" id="KW-0853">WD repeat</keyword>
<dbReference type="InterPro" id="IPR015943">
    <property type="entry name" value="WD40/YVTN_repeat-like_dom_sf"/>
</dbReference>
<dbReference type="PROSITE" id="PS50082">
    <property type="entry name" value="WD_REPEATS_2"/>
    <property type="match status" value="1"/>
</dbReference>
<reference evidence="9" key="1">
    <citation type="submission" date="2020-05" db="EMBL/GenBank/DDBJ databases">
        <title>Phylogenomic resolution of chytrid fungi.</title>
        <authorList>
            <person name="Stajich J.E."/>
            <person name="Amses K."/>
            <person name="Simmons R."/>
            <person name="Seto K."/>
            <person name="Myers J."/>
            <person name="Bonds A."/>
            <person name="Quandt C.A."/>
            <person name="Barry K."/>
            <person name="Liu P."/>
            <person name="Grigoriev I."/>
            <person name="Longcore J.E."/>
            <person name="James T.Y."/>
        </authorList>
    </citation>
    <scope>NUCLEOTIDE SEQUENCE</scope>
    <source>
        <strain evidence="9">JEL0476</strain>
    </source>
</reference>
<dbReference type="Proteomes" id="UP001211065">
    <property type="component" value="Unassembled WGS sequence"/>
</dbReference>
<keyword evidence="4" id="KW-0677">Repeat</keyword>
<dbReference type="SMART" id="SM00320">
    <property type="entry name" value="WD40"/>
    <property type="match status" value="5"/>
</dbReference>
<evidence type="ECO:0000256" key="6">
    <source>
        <dbReference type="ARBA" id="ARBA00023212"/>
    </source>
</evidence>
<dbReference type="GO" id="GO:0005885">
    <property type="term" value="C:Arp2/3 protein complex"/>
    <property type="evidence" value="ECO:0007669"/>
    <property type="project" value="UniProtKB-UniRule"/>
</dbReference>
<evidence type="ECO:0000256" key="8">
    <source>
        <dbReference type="PROSITE-ProRule" id="PRU00221"/>
    </source>
</evidence>
<evidence type="ECO:0000313" key="10">
    <source>
        <dbReference type="Proteomes" id="UP001211065"/>
    </source>
</evidence>
<dbReference type="Gene3D" id="2.130.10.10">
    <property type="entry name" value="YVTN repeat-like/Quinoprotein amine dehydrogenase"/>
    <property type="match status" value="1"/>
</dbReference>
<dbReference type="AlphaFoldDB" id="A0AAD5U357"/>
<evidence type="ECO:0000256" key="1">
    <source>
        <dbReference type="ARBA" id="ARBA00006260"/>
    </source>
</evidence>
<sequence length="382" mass="42494">MTYSEAHQLFWDKPLFTHSFNKDRSYLAVSPNSNEVHIFKKSGTNWEFVYNLAEHDKLVTGIDWAPNSNRIVTCSQDRNAYVWSFDGQSWKPELVMLRINRAATCVKWSPNETKFAVGTGAKVICICSFSEADNWWGSKHLKKPLKSTILCLDWHPDNILLAAGSTDKKVRVFSAFIKGLDEPTKNAVWGEKLPFEKLCGEFGTESTGWIHSVAFSPSGNQIAFTGHDSTFTVVSPGQSVNSTVKGSMLPLTSVMFVSENQAIGKLDRPFRKLIFIGVGHDCRPYLFSFTGSQWQLTHNLDEGKKKSFGGNSAMDKFRQMDSRNQQAGTDTELSTVHQNTITCVRAFAGNPSQVTKISTSGIDGRIVLWDLLAAGVSGMSLR</sequence>
<dbReference type="EMBL" id="JADGJW010000168">
    <property type="protein sequence ID" value="KAJ3222601.1"/>
    <property type="molecule type" value="Genomic_DNA"/>
</dbReference>
<comment type="subcellular location">
    <subcellularLocation>
        <location evidence="7">Cytoplasm</location>
        <location evidence="7">Cytoskeleton</location>
        <location evidence="7">Actin patch</location>
    </subcellularLocation>
</comment>
<keyword evidence="6 7" id="KW-0206">Cytoskeleton</keyword>
<keyword evidence="10" id="KW-1185">Reference proteome</keyword>
<evidence type="ECO:0000256" key="4">
    <source>
        <dbReference type="ARBA" id="ARBA00022737"/>
    </source>
</evidence>
<dbReference type="GO" id="GO:0030479">
    <property type="term" value="C:actin cortical patch"/>
    <property type="evidence" value="ECO:0007669"/>
    <property type="project" value="UniProtKB-SubCell"/>
</dbReference>
<keyword evidence="2 7" id="KW-0963">Cytoplasm</keyword>
<dbReference type="GO" id="GO:0034314">
    <property type="term" value="P:Arp2/3 complex-mediated actin nucleation"/>
    <property type="evidence" value="ECO:0007669"/>
    <property type="project" value="UniProtKB-UniRule"/>
</dbReference>
<feature type="repeat" description="WD" evidence="8">
    <location>
        <begin position="52"/>
        <end position="86"/>
    </location>
</feature>
<evidence type="ECO:0000256" key="3">
    <source>
        <dbReference type="ARBA" id="ARBA00022574"/>
    </source>
</evidence>
<dbReference type="PANTHER" id="PTHR10709">
    <property type="entry name" value="ACTIN-RELATED PROTEIN 2/3 COMPLEX SUBUNIT 1"/>
    <property type="match status" value="1"/>
</dbReference>
<dbReference type="SUPFAM" id="SSF50978">
    <property type="entry name" value="WD40 repeat-like"/>
    <property type="match status" value="1"/>
</dbReference>